<dbReference type="GO" id="GO:0032196">
    <property type="term" value="P:transposition"/>
    <property type="evidence" value="ECO:0007669"/>
    <property type="project" value="TreeGrafter"/>
</dbReference>
<dbReference type="KEGG" id="mgg:MPLG2_1131"/>
<dbReference type="InterPro" id="IPR025246">
    <property type="entry name" value="IS30-like_HTH"/>
</dbReference>
<dbReference type="AlphaFoldDB" id="A0A2N9JDI0"/>
<dbReference type="Proteomes" id="UP000238164">
    <property type="component" value="Chromosome 1"/>
</dbReference>
<dbReference type="PANTHER" id="PTHR10948:SF23">
    <property type="entry name" value="TRANSPOSASE INSI FOR INSERTION SEQUENCE ELEMENT IS30A-RELATED"/>
    <property type="match status" value="1"/>
</dbReference>
<keyword evidence="4" id="KW-1185">Reference proteome</keyword>
<gene>
    <name evidence="3" type="ORF">MPLG2_1131</name>
</gene>
<dbReference type="PANTHER" id="PTHR10948">
    <property type="entry name" value="TRANSPOSASE"/>
    <property type="match status" value="1"/>
</dbReference>
<dbReference type="InterPro" id="IPR053392">
    <property type="entry name" value="Transposase_IS30-like"/>
</dbReference>
<reference evidence="3 4" key="1">
    <citation type="submission" date="2018-02" db="EMBL/GenBank/DDBJ databases">
        <authorList>
            <person name="Cohen D.B."/>
            <person name="Kent A.D."/>
        </authorList>
    </citation>
    <scope>NUCLEOTIDE SEQUENCE [LARGE SCALE GENOMIC DNA]</scope>
    <source>
        <strain evidence="3">1</strain>
    </source>
</reference>
<organism evidence="3 4">
    <name type="scientific">Micropruina glycogenica</name>
    <dbReference type="NCBI Taxonomy" id="75385"/>
    <lineage>
        <taxon>Bacteria</taxon>
        <taxon>Bacillati</taxon>
        <taxon>Actinomycetota</taxon>
        <taxon>Actinomycetes</taxon>
        <taxon>Propionibacteriales</taxon>
        <taxon>Nocardioidaceae</taxon>
        <taxon>Micropruina</taxon>
    </lineage>
</organism>
<name>A0A2N9JDI0_9ACTN</name>
<feature type="domain" description="Transposase IS30-like HTH" evidence="2">
    <location>
        <begin position="55"/>
        <end position="97"/>
    </location>
</feature>
<dbReference type="EMBL" id="LT985188">
    <property type="protein sequence ID" value="SPD86167.1"/>
    <property type="molecule type" value="Genomic_DNA"/>
</dbReference>
<dbReference type="GO" id="GO:0004803">
    <property type="term" value="F:transposase activity"/>
    <property type="evidence" value="ECO:0007669"/>
    <property type="project" value="TreeGrafter"/>
</dbReference>
<protein>
    <recommendedName>
        <fullName evidence="2">Transposase IS30-like HTH domain-containing protein</fullName>
    </recommendedName>
</protein>
<proteinExistence type="predicted"/>
<accession>A0A2N9JDI0</accession>
<dbReference type="Pfam" id="PF13936">
    <property type="entry name" value="HTH_38"/>
    <property type="match status" value="1"/>
</dbReference>
<dbReference type="NCBIfam" id="NF033563">
    <property type="entry name" value="transpos_IS30"/>
    <property type="match status" value="1"/>
</dbReference>
<dbReference type="GO" id="GO:0006310">
    <property type="term" value="P:DNA recombination"/>
    <property type="evidence" value="ECO:0007669"/>
    <property type="project" value="UniProtKB-KW"/>
</dbReference>
<evidence type="ECO:0000256" key="1">
    <source>
        <dbReference type="ARBA" id="ARBA00023172"/>
    </source>
</evidence>
<dbReference type="GO" id="GO:0005829">
    <property type="term" value="C:cytosol"/>
    <property type="evidence" value="ECO:0007669"/>
    <property type="project" value="TreeGrafter"/>
</dbReference>
<evidence type="ECO:0000259" key="2">
    <source>
        <dbReference type="Pfam" id="PF13936"/>
    </source>
</evidence>
<evidence type="ECO:0000313" key="3">
    <source>
        <dbReference type="EMBL" id="SPD86167.1"/>
    </source>
</evidence>
<sequence>MGRPGFGPGVRSVFWSEIGKGVSWRRAAVAAGVSQSTGRAWVAEHVRMRTDQERGLRLSLAERIEIGLRVEDGWSARRIGRSLGRPASTITRELGRNRHSATGEYRPAPADAMAKGRAARPKKSKLARCPKLAGEVIRRLELRHSPEQIAARLKVDFPHDGSMQISHETIYQELYVHTRGGLDRDLTRCLRSGRVRRRPPRSRAGKGGPGPIQGMVTIAQRPVEVSQRVVPGHWEGDLITGAANQSAIGTLVELTTSLSRFLCKRLVLFCSIYRCWLMRSG</sequence>
<keyword evidence="1" id="KW-0233">DNA recombination</keyword>
<evidence type="ECO:0000313" key="4">
    <source>
        <dbReference type="Proteomes" id="UP000238164"/>
    </source>
</evidence>
<dbReference type="InterPro" id="IPR051917">
    <property type="entry name" value="Transposase-Integrase"/>
</dbReference>